<dbReference type="PANTHER" id="PTHR43827:SF13">
    <property type="entry name" value="ALDO_KETO REDUCTASE FAMILY PROTEIN"/>
    <property type="match status" value="1"/>
</dbReference>
<dbReference type="PROSITE" id="PS00063">
    <property type="entry name" value="ALDOKETO_REDUCTASE_3"/>
    <property type="match status" value="1"/>
</dbReference>
<accession>A0A5E8BM26</accession>
<name>A0A5E8BM26_9ASCO</name>
<dbReference type="InterPro" id="IPR036812">
    <property type="entry name" value="NAD(P)_OxRdtase_dom_sf"/>
</dbReference>
<dbReference type="CDD" id="cd19071">
    <property type="entry name" value="AKR_AKR1-5-like"/>
    <property type="match status" value="1"/>
</dbReference>
<dbReference type="PANTHER" id="PTHR43827">
    <property type="entry name" value="2,5-DIKETO-D-GLUCONIC ACID REDUCTASE"/>
    <property type="match status" value="1"/>
</dbReference>
<dbReference type="PROSITE" id="PS00798">
    <property type="entry name" value="ALDOKETO_REDUCTASE_1"/>
    <property type="match status" value="1"/>
</dbReference>
<dbReference type="Proteomes" id="UP000398389">
    <property type="component" value="Unassembled WGS sequence"/>
</dbReference>
<dbReference type="OrthoDB" id="416253at2759"/>
<feature type="active site" description="Proton donor" evidence="2">
    <location>
        <position position="52"/>
    </location>
</feature>
<dbReference type="GeneID" id="43581675"/>
<dbReference type="SUPFAM" id="SSF51430">
    <property type="entry name" value="NAD(P)-linked oxidoreductase"/>
    <property type="match status" value="1"/>
</dbReference>
<dbReference type="Gene3D" id="3.20.20.100">
    <property type="entry name" value="NADP-dependent oxidoreductase domain"/>
    <property type="match status" value="1"/>
</dbReference>
<evidence type="ECO:0000313" key="6">
    <source>
        <dbReference type="EMBL" id="VVT50718.1"/>
    </source>
</evidence>
<sequence length="285" mass="32117">MSQKAPLIKLLSGKSIPAVALGVYETPSGEAAKVVEYALSQGYRHIDSAAAYHNEQQVGQGILNFLEKTPNVKREDIFYTTKIKERDQGYENATRAIKHSLELVKGLEYIDLVLVHSPLSSREKRLGTWKALQEAVDAGLIKGSIGVSNFGIHHLKELLSWDGLKYKPSINQIELSPWLQRTELVQFCKDNGIAVEAYSPLTRGEKLDDPKLISLAKKYNKSPAQILIKWSLQKGFIPLPKSVHKDRIKSNIDVFDFELTPEEIDTLGDKNEYFWTEWDPTTAPL</sequence>
<dbReference type="InterPro" id="IPR018170">
    <property type="entry name" value="Aldo/ket_reductase_CS"/>
</dbReference>
<dbReference type="RefSeq" id="XP_031853466.1">
    <property type="nucleotide sequence ID" value="XM_031997575.1"/>
</dbReference>
<gene>
    <name evidence="6" type="ORF">SAPINGB_P002857</name>
</gene>
<reference evidence="6 7" key="1">
    <citation type="submission" date="2019-09" db="EMBL/GenBank/DDBJ databases">
        <authorList>
            <person name="Brejova B."/>
        </authorList>
    </citation>
    <scope>NUCLEOTIDE SEQUENCE [LARGE SCALE GENOMIC DNA]</scope>
</reference>
<evidence type="ECO:0000256" key="3">
    <source>
        <dbReference type="PIRSR" id="PIRSR000097-2"/>
    </source>
</evidence>
<keyword evidence="7" id="KW-1185">Reference proteome</keyword>
<dbReference type="AlphaFoldDB" id="A0A5E8BM26"/>
<feature type="domain" description="NADP-dependent oxidoreductase" evidence="5">
    <location>
        <begin position="27"/>
        <end position="270"/>
    </location>
</feature>
<protein>
    <recommendedName>
        <fullName evidence="5">NADP-dependent oxidoreductase domain-containing protein</fullName>
    </recommendedName>
</protein>
<evidence type="ECO:0000256" key="2">
    <source>
        <dbReference type="PIRSR" id="PIRSR000097-1"/>
    </source>
</evidence>
<evidence type="ECO:0000313" key="7">
    <source>
        <dbReference type="Proteomes" id="UP000398389"/>
    </source>
</evidence>
<dbReference type="PRINTS" id="PR00069">
    <property type="entry name" value="ALDKETRDTASE"/>
</dbReference>
<dbReference type="Pfam" id="PF00248">
    <property type="entry name" value="Aldo_ket_red"/>
    <property type="match status" value="1"/>
</dbReference>
<dbReference type="PIRSF" id="PIRSF000097">
    <property type="entry name" value="AKR"/>
    <property type="match status" value="1"/>
</dbReference>
<proteinExistence type="predicted"/>
<feature type="site" description="Lowers pKa of active site Tyr" evidence="4">
    <location>
        <position position="82"/>
    </location>
</feature>
<dbReference type="EMBL" id="CABVLU010000002">
    <property type="protein sequence ID" value="VVT50718.1"/>
    <property type="molecule type" value="Genomic_DNA"/>
</dbReference>
<evidence type="ECO:0000256" key="1">
    <source>
        <dbReference type="ARBA" id="ARBA00023002"/>
    </source>
</evidence>
<dbReference type="InterPro" id="IPR023210">
    <property type="entry name" value="NADP_OxRdtase_dom"/>
</dbReference>
<dbReference type="FunFam" id="3.20.20.100:FF:000002">
    <property type="entry name" value="2,5-diketo-D-gluconic acid reductase A"/>
    <property type="match status" value="1"/>
</dbReference>
<dbReference type="GO" id="GO:0016616">
    <property type="term" value="F:oxidoreductase activity, acting on the CH-OH group of donors, NAD or NADP as acceptor"/>
    <property type="evidence" value="ECO:0007669"/>
    <property type="project" value="UniProtKB-ARBA"/>
</dbReference>
<evidence type="ECO:0000256" key="4">
    <source>
        <dbReference type="PIRSR" id="PIRSR000097-3"/>
    </source>
</evidence>
<evidence type="ECO:0000259" key="5">
    <source>
        <dbReference type="Pfam" id="PF00248"/>
    </source>
</evidence>
<feature type="binding site" evidence="3">
    <location>
        <position position="116"/>
    </location>
    <ligand>
        <name>substrate</name>
    </ligand>
</feature>
<organism evidence="6 7">
    <name type="scientific">Magnusiomyces paraingens</name>
    <dbReference type="NCBI Taxonomy" id="2606893"/>
    <lineage>
        <taxon>Eukaryota</taxon>
        <taxon>Fungi</taxon>
        <taxon>Dikarya</taxon>
        <taxon>Ascomycota</taxon>
        <taxon>Saccharomycotina</taxon>
        <taxon>Dipodascomycetes</taxon>
        <taxon>Dipodascales</taxon>
        <taxon>Dipodascaceae</taxon>
        <taxon>Magnusiomyces</taxon>
    </lineage>
</organism>
<dbReference type="InterPro" id="IPR020471">
    <property type="entry name" value="AKR"/>
</dbReference>
<keyword evidence="1" id="KW-0560">Oxidoreductase</keyword>